<dbReference type="InParanoid" id="A2FR68"/>
<keyword evidence="2" id="KW-1133">Transmembrane helix</keyword>
<dbReference type="VEuPathDB" id="TrichDB:TVAGG3_0388550"/>
<gene>
    <name evidence="3" type="ORF">TVAG_496180</name>
</gene>
<evidence type="ECO:0000256" key="2">
    <source>
        <dbReference type="SAM" id="Phobius"/>
    </source>
</evidence>
<feature type="transmembrane region" description="Helical" evidence="2">
    <location>
        <begin position="337"/>
        <end position="360"/>
    </location>
</feature>
<evidence type="ECO:0000313" key="3">
    <source>
        <dbReference type="EMBL" id="EAX92584.1"/>
    </source>
</evidence>
<reference evidence="3" key="1">
    <citation type="submission" date="2006-10" db="EMBL/GenBank/DDBJ databases">
        <authorList>
            <person name="Amadeo P."/>
            <person name="Zhao Q."/>
            <person name="Wortman J."/>
            <person name="Fraser-Liggett C."/>
            <person name="Carlton J."/>
        </authorList>
    </citation>
    <scope>NUCLEOTIDE SEQUENCE</scope>
    <source>
        <strain evidence="3">G3</strain>
    </source>
</reference>
<proteinExistence type="predicted"/>
<sequence length="422" mass="46875">MIVEALCAHLSWEQFYMNEPITDDHTNVATYQDYSGSNIKGLYVHQSQFISLNGDGAGAILIQAHKFSLFEDLLFFDCSSYQEGSITAHQGYIIFNKICTKYCRAEKGSFIYSNAPIQFHLTTAFNCYASGDDSSESSTMVLLKPAENVLFLKSTNLTENNAEGASGIYIGSGNITYSSFINNKCKTNNCFRTFDAFELIDHINFVNNSVTEATNGVSLYISPSSESITILITKSIFKFNMENNQKFVKAESEVLFKDCYMNEIPADQSISSINNDNSSQTLAITFYFYENYCFTDPTATPSPSDIPKTPFATVEPSSTPANSIYLNESQTKKFPNWGIAIIVVGILIAIIIMVAVFLIYNKFNKNDVSSDSMESEQAKALNSSLYPETVKYEPGNTGEGEDDPFKKEFDGSDQSIDEVPCV</sequence>
<organism evidence="3 4">
    <name type="scientific">Trichomonas vaginalis (strain ATCC PRA-98 / G3)</name>
    <dbReference type="NCBI Taxonomy" id="412133"/>
    <lineage>
        <taxon>Eukaryota</taxon>
        <taxon>Metamonada</taxon>
        <taxon>Parabasalia</taxon>
        <taxon>Trichomonadida</taxon>
        <taxon>Trichomonadidae</taxon>
        <taxon>Trichomonas</taxon>
    </lineage>
</organism>
<dbReference type="RefSeq" id="XP_001305514.1">
    <property type="nucleotide sequence ID" value="XM_001305513.1"/>
</dbReference>
<evidence type="ECO:0000256" key="1">
    <source>
        <dbReference type="SAM" id="MobiDB-lite"/>
    </source>
</evidence>
<dbReference type="AlphaFoldDB" id="A2FR68"/>
<dbReference type="KEGG" id="tva:4750297"/>
<keyword evidence="2" id="KW-0472">Membrane</keyword>
<name>A2FR68_TRIV3</name>
<dbReference type="SMR" id="A2FR68"/>
<keyword evidence="4" id="KW-1185">Reference proteome</keyword>
<accession>A2FR68</accession>
<keyword evidence="2" id="KW-0812">Transmembrane</keyword>
<dbReference type="Proteomes" id="UP000001542">
    <property type="component" value="Unassembled WGS sequence"/>
</dbReference>
<dbReference type="VEuPathDB" id="TrichDB:TVAG_496180"/>
<dbReference type="EMBL" id="DS113958">
    <property type="protein sequence ID" value="EAX92584.1"/>
    <property type="molecule type" value="Genomic_DNA"/>
</dbReference>
<protein>
    <submittedName>
        <fullName evidence="3">Uncharacterized protein</fullName>
    </submittedName>
</protein>
<reference evidence="3" key="2">
    <citation type="journal article" date="2007" name="Science">
        <title>Draft genome sequence of the sexually transmitted pathogen Trichomonas vaginalis.</title>
        <authorList>
            <person name="Carlton J.M."/>
            <person name="Hirt R.P."/>
            <person name="Silva J.C."/>
            <person name="Delcher A.L."/>
            <person name="Schatz M."/>
            <person name="Zhao Q."/>
            <person name="Wortman J.R."/>
            <person name="Bidwell S.L."/>
            <person name="Alsmark U.C.M."/>
            <person name="Besteiro S."/>
            <person name="Sicheritz-Ponten T."/>
            <person name="Noel C.J."/>
            <person name="Dacks J.B."/>
            <person name="Foster P.G."/>
            <person name="Simillion C."/>
            <person name="Van de Peer Y."/>
            <person name="Miranda-Saavedra D."/>
            <person name="Barton G.J."/>
            <person name="Westrop G.D."/>
            <person name="Mueller S."/>
            <person name="Dessi D."/>
            <person name="Fiori P.L."/>
            <person name="Ren Q."/>
            <person name="Paulsen I."/>
            <person name="Zhang H."/>
            <person name="Bastida-Corcuera F.D."/>
            <person name="Simoes-Barbosa A."/>
            <person name="Brown M.T."/>
            <person name="Hayes R.D."/>
            <person name="Mukherjee M."/>
            <person name="Okumura C.Y."/>
            <person name="Schneider R."/>
            <person name="Smith A.J."/>
            <person name="Vanacova S."/>
            <person name="Villalvazo M."/>
            <person name="Haas B.J."/>
            <person name="Pertea M."/>
            <person name="Feldblyum T.V."/>
            <person name="Utterback T.R."/>
            <person name="Shu C.L."/>
            <person name="Osoegawa K."/>
            <person name="de Jong P.J."/>
            <person name="Hrdy I."/>
            <person name="Horvathova L."/>
            <person name="Zubacova Z."/>
            <person name="Dolezal P."/>
            <person name="Malik S.B."/>
            <person name="Logsdon J.M. Jr."/>
            <person name="Henze K."/>
            <person name="Gupta A."/>
            <person name="Wang C.C."/>
            <person name="Dunne R.L."/>
            <person name="Upcroft J.A."/>
            <person name="Upcroft P."/>
            <person name="White O."/>
            <person name="Salzberg S.L."/>
            <person name="Tang P."/>
            <person name="Chiu C.-H."/>
            <person name="Lee Y.-S."/>
            <person name="Embley T.M."/>
            <person name="Coombs G.H."/>
            <person name="Mottram J.C."/>
            <person name="Tachezy J."/>
            <person name="Fraser-Liggett C.M."/>
            <person name="Johnson P.J."/>
        </authorList>
    </citation>
    <scope>NUCLEOTIDE SEQUENCE [LARGE SCALE GENOMIC DNA]</scope>
    <source>
        <strain evidence="3">G3</strain>
    </source>
</reference>
<evidence type="ECO:0000313" key="4">
    <source>
        <dbReference type="Proteomes" id="UP000001542"/>
    </source>
</evidence>
<feature type="region of interest" description="Disordered" evidence="1">
    <location>
        <begin position="385"/>
        <end position="422"/>
    </location>
</feature>